<evidence type="ECO:0000256" key="9">
    <source>
        <dbReference type="RuleBase" id="RU003357"/>
    </source>
</evidence>
<dbReference type="RefSeq" id="WP_110345935.1">
    <property type="nucleotide sequence ID" value="NZ_QJHL01000001.1"/>
</dbReference>
<feature type="domain" description="TonB-dependent receptor-like beta-barrel" evidence="10">
    <location>
        <begin position="455"/>
        <end position="991"/>
    </location>
</feature>
<dbReference type="InterPro" id="IPR037066">
    <property type="entry name" value="Plug_dom_sf"/>
</dbReference>
<evidence type="ECO:0000313" key="12">
    <source>
        <dbReference type="EMBL" id="PXY46929.1"/>
    </source>
</evidence>
<dbReference type="GO" id="GO:0009279">
    <property type="term" value="C:cell outer membrane"/>
    <property type="evidence" value="ECO:0007669"/>
    <property type="project" value="UniProtKB-SubCell"/>
</dbReference>
<keyword evidence="6 8" id="KW-0472">Membrane</keyword>
<evidence type="ECO:0000256" key="1">
    <source>
        <dbReference type="ARBA" id="ARBA00004571"/>
    </source>
</evidence>
<evidence type="ECO:0000313" key="13">
    <source>
        <dbReference type="Proteomes" id="UP000247681"/>
    </source>
</evidence>
<gene>
    <name evidence="12" type="ORF">DMB68_07220</name>
</gene>
<reference evidence="12 13" key="1">
    <citation type="submission" date="2018-05" db="EMBL/GenBank/DDBJ databases">
        <title>Flavobacterium sp. strain IMCC34758, incomplete genome.</title>
        <authorList>
            <person name="Joung Y."/>
        </authorList>
    </citation>
    <scope>NUCLEOTIDE SEQUENCE [LARGE SCALE GENOMIC DNA]</scope>
    <source>
        <strain evidence="12 13">IMCC34758</strain>
    </source>
</reference>
<dbReference type="Pfam" id="PF00593">
    <property type="entry name" value="TonB_dep_Rec_b-barrel"/>
    <property type="match status" value="1"/>
</dbReference>
<dbReference type="NCBIfam" id="TIGR04057">
    <property type="entry name" value="SusC_RagA_signa"/>
    <property type="match status" value="1"/>
</dbReference>
<accession>A0A2V4C6K0</accession>
<dbReference type="Pfam" id="PF13715">
    <property type="entry name" value="CarbopepD_reg_2"/>
    <property type="match status" value="1"/>
</dbReference>
<dbReference type="SUPFAM" id="SSF49464">
    <property type="entry name" value="Carboxypeptidase regulatory domain-like"/>
    <property type="match status" value="1"/>
</dbReference>
<keyword evidence="13" id="KW-1185">Reference proteome</keyword>
<dbReference type="InterPro" id="IPR008969">
    <property type="entry name" value="CarboxyPept-like_regulatory"/>
</dbReference>
<comment type="caution">
    <text evidence="12">The sequence shown here is derived from an EMBL/GenBank/DDBJ whole genome shotgun (WGS) entry which is preliminary data.</text>
</comment>
<dbReference type="InterPro" id="IPR039426">
    <property type="entry name" value="TonB-dep_rcpt-like"/>
</dbReference>
<dbReference type="PROSITE" id="PS52016">
    <property type="entry name" value="TONB_DEPENDENT_REC_3"/>
    <property type="match status" value="1"/>
</dbReference>
<dbReference type="Pfam" id="PF07715">
    <property type="entry name" value="Plug"/>
    <property type="match status" value="1"/>
</dbReference>
<comment type="subcellular location">
    <subcellularLocation>
        <location evidence="1 8">Cell outer membrane</location>
        <topology evidence="1 8">Multi-pass membrane protein</topology>
    </subcellularLocation>
</comment>
<protein>
    <submittedName>
        <fullName evidence="12">TonB-dependent receptor</fullName>
    </submittedName>
</protein>
<keyword evidence="4 8" id="KW-0812">Transmembrane</keyword>
<evidence type="ECO:0000256" key="4">
    <source>
        <dbReference type="ARBA" id="ARBA00022692"/>
    </source>
</evidence>
<dbReference type="OrthoDB" id="9768177at2"/>
<keyword evidence="2 8" id="KW-0813">Transport</keyword>
<keyword evidence="7 8" id="KW-0998">Cell outer membrane</keyword>
<dbReference type="InterPro" id="IPR023996">
    <property type="entry name" value="TonB-dep_OMP_SusC/RagA"/>
</dbReference>
<evidence type="ECO:0000256" key="7">
    <source>
        <dbReference type="ARBA" id="ARBA00023237"/>
    </source>
</evidence>
<dbReference type="InterPro" id="IPR000531">
    <property type="entry name" value="Beta-barrel_TonB"/>
</dbReference>
<dbReference type="SUPFAM" id="SSF56935">
    <property type="entry name" value="Porins"/>
    <property type="match status" value="1"/>
</dbReference>
<dbReference type="InterPro" id="IPR023997">
    <property type="entry name" value="TonB-dep_OMP_SusC/RagA_CS"/>
</dbReference>
<evidence type="ECO:0000259" key="10">
    <source>
        <dbReference type="Pfam" id="PF00593"/>
    </source>
</evidence>
<comment type="similarity">
    <text evidence="8 9">Belongs to the TonB-dependent receptor family.</text>
</comment>
<evidence type="ECO:0000256" key="2">
    <source>
        <dbReference type="ARBA" id="ARBA00022448"/>
    </source>
</evidence>
<name>A0A2V4C6K0_9FLAO</name>
<keyword evidence="3 8" id="KW-1134">Transmembrane beta strand</keyword>
<evidence type="ECO:0000256" key="3">
    <source>
        <dbReference type="ARBA" id="ARBA00022452"/>
    </source>
</evidence>
<keyword evidence="5 9" id="KW-0798">TonB box</keyword>
<dbReference type="InterPro" id="IPR036942">
    <property type="entry name" value="Beta-barrel_TonB_sf"/>
</dbReference>
<evidence type="ECO:0000256" key="8">
    <source>
        <dbReference type="PROSITE-ProRule" id="PRU01360"/>
    </source>
</evidence>
<feature type="domain" description="TonB-dependent receptor plug" evidence="11">
    <location>
        <begin position="115"/>
        <end position="243"/>
    </location>
</feature>
<evidence type="ECO:0000259" key="11">
    <source>
        <dbReference type="Pfam" id="PF07715"/>
    </source>
</evidence>
<evidence type="ECO:0000256" key="5">
    <source>
        <dbReference type="ARBA" id="ARBA00023077"/>
    </source>
</evidence>
<dbReference type="EMBL" id="QJHL01000001">
    <property type="protein sequence ID" value="PXY46929.1"/>
    <property type="molecule type" value="Genomic_DNA"/>
</dbReference>
<organism evidence="12 13">
    <name type="scientific">Flavobacterium hydrophilum</name>
    <dbReference type="NCBI Taxonomy" id="2211445"/>
    <lineage>
        <taxon>Bacteria</taxon>
        <taxon>Pseudomonadati</taxon>
        <taxon>Bacteroidota</taxon>
        <taxon>Flavobacteriia</taxon>
        <taxon>Flavobacteriales</taxon>
        <taxon>Flavobacteriaceae</taxon>
        <taxon>Flavobacterium</taxon>
    </lineage>
</organism>
<evidence type="ECO:0000256" key="6">
    <source>
        <dbReference type="ARBA" id="ARBA00023136"/>
    </source>
</evidence>
<dbReference type="Gene3D" id="2.170.130.10">
    <property type="entry name" value="TonB-dependent receptor, plug domain"/>
    <property type="match status" value="1"/>
</dbReference>
<dbReference type="Gene3D" id="2.40.170.20">
    <property type="entry name" value="TonB-dependent receptor, beta-barrel domain"/>
    <property type="match status" value="1"/>
</dbReference>
<proteinExistence type="inferred from homology"/>
<dbReference type="InterPro" id="IPR012910">
    <property type="entry name" value="Plug_dom"/>
</dbReference>
<dbReference type="NCBIfam" id="TIGR04056">
    <property type="entry name" value="OMP_RagA_SusC"/>
    <property type="match status" value="1"/>
</dbReference>
<keyword evidence="12" id="KW-0675">Receptor</keyword>
<dbReference type="Proteomes" id="UP000247681">
    <property type="component" value="Unassembled WGS sequence"/>
</dbReference>
<sequence length="1035" mass="114071">MQKRTLKKLLYLIVFMWGNFFFAQTTVKGKVTSGGFSLPGVSVIVQGTKNGTVTDFDGSFTLNNVETKAILLFSYVGYKNISMPANTQSVMQVVMVNDLEKLNEVVVIGYGTSKRKDINGAVSSIKASEIQDKPFTSIDQALVGKAAGVNVTQNSGTPGGGISVQIRGITSINGNEPLYVIDGTPVFADKNNDSFSFSALGGGNGQTKNSALSNLNISDIESIDILKDASATAIYGANGANGVVLITTKKGKKGKSTFAYETYIGVQEVKNSVDVLNLPEYAKYQTKIYSLNGEPIPYQYQKPDLLGKGTNWQKELFRTAQVYNHQLSFSGEKEGTRYYTSLNYFNQEGVVINSDFNRLSLRLNVDSNVKSWLKIGNNMSVSHSSQQVVRNDDRGGLVMNTLRQSPELPVRAADGSYSGPTTGLGSSANEATNPIALAEYNNATTERFKINGNLFADFTLLKGLVFRSELGYDLNFAKSSVFVPKYTLGTVNELLNKSFKQQDQSYYWNIKNYLTYNKTINQNHNFTLLLGQEAQESRYEYLSGYRTGEFLNKDFTNLNIGDIDTAVNGNGSGRWSMASYISRLNYSFSDRYSFSASLRADASSNFGPNNKWGYFPSFSGGWTVSNEKFFEPLSNTVNYLKFRAGYGAVGNQNIPANRYETILSLLSSPFGGVSPTIDNLGNPDIKWESLKSFNAGFELGLVNNRVKVDFDYYIKNSSDFLTKQINDESNQSALNYYLNTGEIVTKGVEFTLNTKNIITDNFSWDSTIILSKYNNELTKFQGAGKALLGKVQFDLYNVTRTTEGQPVGQFYGYVTDGLFKNAADLAAGPTQETGTGIGDIRFKDLNDDGKIDAKDQTAIGSAIPDFTYAFTNNFKYKNFSLSVAITGSQGNEIYNFTRHYTDGIYPGFGDRFGNVGAQVSNAFEAGVNENTNVPRITLNDPNGNGRISNRFVEDGSYLRIQNVSLSYDLPSKIFKESIISKIRLYANVQNLYTFTKYSGFDPALGNLDQNITLSGIDLGRYPVPRTISAGMNLEF</sequence>
<dbReference type="AlphaFoldDB" id="A0A2V4C6K0"/>